<evidence type="ECO:0000256" key="4">
    <source>
        <dbReference type="SAM" id="MobiDB-lite"/>
    </source>
</evidence>
<keyword evidence="3" id="KW-0012">Acyltransferase</keyword>
<comment type="similarity">
    <text evidence="1">Belongs to the carnitine/choline acetyltransferase family.</text>
</comment>
<dbReference type="AlphaFoldDB" id="A0AAJ7XCF1"/>
<dbReference type="InterPro" id="IPR039551">
    <property type="entry name" value="Cho/carn_acyl_trans"/>
</dbReference>
<dbReference type="Gene3D" id="3.30.559.70">
    <property type="entry name" value="Choline/Carnitine o-acyltransferase, domain 2"/>
    <property type="match status" value="1"/>
</dbReference>
<keyword evidence="2" id="KW-0808">Transferase</keyword>
<keyword evidence="5" id="KW-0472">Membrane</keyword>
<feature type="domain" description="Choline/carnitine acyltransferase" evidence="6">
    <location>
        <begin position="116"/>
        <end position="688"/>
    </location>
</feature>
<reference evidence="8" key="1">
    <citation type="submission" date="2025-08" db="UniProtKB">
        <authorList>
            <consortium name="RefSeq"/>
        </authorList>
    </citation>
    <scope>IDENTIFICATION</scope>
    <source>
        <tissue evidence="8">Sperm</tissue>
    </source>
</reference>
<dbReference type="FunFam" id="3.30.559.70:FF:000002">
    <property type="entry name" value="Carnitine O-acetyltransferase"/>
    <property type="match status" value="1"/>
</dbReference>
<evidence type="ECO:0000256" key="5">
    <source>
        <dbReference type="SAM" id="Phobius"/>
    </source>
</evidence>
<gene>
    <name evidence="8" type="primary">LOC116953273</name>
</gene>
<evidence type="ECO:0000256" key="2">
    <source>
        <dbReference type="ARBA" id="ARBA00022679"/>
    </source>
</evidence>
<dbReference type="GO" id="GO:0004092">
    <property type="term" value="F:carnitine O-acetyltransferase activity"/>
    <property type="evidence" value="ECO:0007669"/>
    <property type="project" value="TreeGrafter"/>
</dbReference>
<dbReference type="PANTHER" id="PTHR22589">
    <property type="entry name" value="CARNITINE O-ACYLTRANSFERASE"/>
    <property type="match status" value="1"/>
</dbReference>
<dbReference type="InterPro" id="IPR000542">
    <property type="entry name" value="Carn_acyl_trans"/>
</dbReference>
<dbReference type="PANTHER" id="PTHR22589:SF47">
    <property type="entry name" value="CHOLINE_CARNITINE ACYLTRANSFERASE DOMAIN-CONTAINING PROTEIN"/>
    <property type="match status" value="1"/>
</dbReference>
<feature type="region of interest" description="Disordered" evidence="4">
    <location>
        <begin position="77"/>
        <end position="119"/>
    </location>
</feature>
<dbReference type="InterPro" id="IPR023213">
    <property type="entry name" value="CAT-like_dom_sf"/>
</dbReference>
<feature type="transmembrane region" description="Helical" evidence="5">
    <location>
        <begin position="20"/>
        <end position="41"/>
    </location>
</feature>
<evidence type="ECO:0000313" key="8">
    <source>
        <dbReference type="RefSeq" id="XP_032829220.1"/>
    </source>
</evidence>
<keyword evidence="7" id="KW-1185">Reference proteome</keyword>
<keyword evidence="5" id="KW-0812">Transmembrane</keyword>
<accession>A0AAJ7XCF1</accession>
<dbReference type="KEGG" id="pmrn:116953273"/>
<organism evidence="7 8">
    <name type="scientific">Petromyzon marinus</name>
    <name type="common">Sea lamprey</name>
    <dbReference type="NCBI Taxonomy" id="7757"/>
    <lineage>
        <taxon>Eukaryota</taxon>
        <taxon>Metazoa</taxon>
        <taxon>Chordata</taxon>
        <taxon>Craniata</taxon>
        <taxon>Vertebrata</taxon>
        <taxon>Cyclostomata</taxon>
        <taxon>Hyperoartia</taxon>
        <taxon>Petromyzontiformes</taxon>
        <taxon>Petromyzontidae</taxon>
        <taxon>Petromyzon</taxon>
    </lineage>
</organism>
<dbReference type="GO" id="GO:0019254">
    <property type="term" value="P:carnitine metabolic process, CoA-linked"/>
    <property type="evidence" value="ECO:0007669"/>
    <property type="project" value="TreeGrafter"/>
</dbReference>
<evidence type="ECO:0000256" key="1">
    <source>
        <dbReference type="ARBA" id="ARBA00005232"/>
    </source>
</evidence>
<dbReference type="RefSeq" id="XP_032829220.1">
    <property type="nucleotide sequence ID" value="XM_032973329.1"/>
</dbReference>
<dbReference type="SUPFAM" id="SSF52777">
    <property type="entry name" value="CoA-dependent acyltransferases"/>
    <property type="match status" value="2"/>
</dbReference>
<protein>
    <submittedName>
        <fullName evidence="8">Carnitine O-acetyltransferase-like</fullName>
    </submittedName>
</protein>
<sequence length="711" mass="80685">MRALKKNKRLTKGAWKAKRLRILLLPVVIISHHPFLLLGLLTNRRDEKMLSLLRITAARPLNGLRIYGQPTVAYLPSSSSNHRDHEAPSRCFSGGPLLGPDPSPSTSTDGSSLPRLPVPPLKQTLERYLRVLEPLVTPEELEYTRKLVAELARPGGLGEVLQSRLERKGRKTENWLLDWWVNTAYLECRTPLAVYSSPGVVMPRQNFRDTQGQLKFAAKLISGVLDFKQMLDTNNLPHGHFHGKPLCMNQYYQIFSSCRIPGPRRDTIVNYSRQNNPPTHITVAHNYTFFKLDVYHPNGEILTPGEIYQQLEKIWNSSIKTTKEPIGILTAEQRHRWGLGLNILLKDKLNKESSRVIQKSIFAVCLDGPMRCESNELSMSQMAAQILHGGGSKANTGNRWFDKTLQFIIGEDGTCGLVYERALAEGVPIMRIADHAMDYCNKKEFVKCMSKKHLPIPTKLYFNINEEVKRMIESAKFHHDIQVGDLDIQCFVYKKFGNAFPKFHRLSPDGFIQMAIQLAYFRLHRELSVATESATTRMFHLGRTEEIRCTSMESLRFVETFDDANVSNEEKMQTMKVAVEAHKEYTQWAVNGQAIDRHLLGLKLQAIEDQYNIPELFMDTSYAIASHLKLSTSQVPGSMDAVMCYGPVVPDGYGVCYNPQHDRLNFSVTALNSCSQTHADLMAAEIEKALTDMHELLSSRSGDSPWEQAQW</sequence>
<name>A0AAJ7XCF1_PETMA</name>
<dbReference type="InterPro" id="IPR042231">
    <property type="entry name" value="Cho/carn_acyl_trans_2"/>
</dbReference>
<dbReference type="Pfam" id="PF00755">
    <property type="entry name" value="Carn_acyltransf"/>
    <property type="match status" value="1"/>
</dbReference>
<dbReference type="PROSITE" id="PS00439">
    <property type="entry name" value="ACYLTRANSF_C_1"/>
    <property type="match status" value="1"/>
</dbReference>
<keyword evidence="5" id="KW-1133">Transmembrane helix</keyword>
<evidence type="ECO:0000259" key="6">
    <source>
        <dbReference type="Pfam" id="PF00755"/>
    </source>
</evidence>
<evidence type="ECO:0000256" key="3">
    <source>
        <dbReference type="ARBA" id="ARBA00023315"/>
    </source>
</evidence>
<evidence type="ECO:0000313" key="7">
    <source>
        <dbReference type="Proteomes" id="UP001318040"/>
    </source>
</evidence>
<dbReference type="GO" id="GO:0005777">
    <property type="term" value="C:peroxisome"/>
    <property type="evidence" value="ECO:0007669"/>
    <property type="project" value="TreeGrafter"/>
</dbReference>
<feature type="compositionally biased region" description="Low complexity" evidence="4">
    <location>
        <begin position="93"/>
        <end position="114"/>
    </location>
</feature>
<dbReference type="Proteomes" id="UP001318040">
    <property type="component" value="Chromosome 50"/>
</dbReference>
<proteinExistence type="inferred from homology"/>
<dbReference type="Gene3D" id="3.30.559.10">
    <property type="entry name" value="Chloramphenicol acetyltransferase-like domain"/>
    <property type="match status" value="1"/>
</dbReference>